<proteinExistence type="predicted"/>
<dbReference type="InterPro" id="IPR012677">
    <property type="entry name" value="Nucleotide-bd_a/b_plait_sf"/>
</dbReference>
<keyword evidence="4" id="KW-0677">Repeat</keyword>
<dbReference type="PRINTS" id="PR01848">
    <property type="entry name" value="U2AUXFACTOR"/>
</dbReference>
<feature type="domain" description="RRM" evidence="13">
    <location>
        <begin position="66"/>
        <end position="158"/>
    </location>
</feature>
<keyword evidence="5 12" id="KW-0863">Zinc-finger</keyword>
<dbReference type="InterPro" id="IPR000504">
    <property type="entry name" value="RRM_dom"/>
</dbReference>
<comment type="caution">
    <text evidence="15">The sequence shown here is derived from an EMBL/GenBank/DDBJ whole genome shotgun (WGS) entry which is preliminary data.</text>
</comment>
<sequence length="250" mass="29269">MSSGRLTGNDVGGAEYLASIYGTERDKVNCYFYYRVGACRFGDTCTRNHVKPTYSRTILLHNLYVNPVFAGDAESLNRCKRYTPEQQRHFEEFYEEVITELLEYGLVEDMLVCDNMAEHMIGNVYVRFERDDVARKAMEELNNRWFNGRPIHAELCPVEDFTKSFCRDNGSKGCPMGSFCNFLHIRTLSCEAEERVQEVFNEYYDRLFEKQDRIKSRRKRRSTGTRKQNRSGAQGLFSSYNDEVLIVEEY</sequence>
<keyword evidence="16" id="KW-1185">Reference proteome</keyword>
<keyword evidence="7 11" id="KW-0694">RNA-binding</keyword>
<evidence type="ECO:0000256" key="1">
    <source>
        <dbReference type="ARBA" id="ARBA00004123"/>
    </source>
</evidence>
<evidence type="ECO:0000256" key="9">
    <source>
        <dbReference type="ARBA" id="ARBA00023187"/>
    </source>
</evidence>
<dbReference type="GO" id="GO:0089701">
    <property type="term" value="C:U2AF complex"/>
    <property type="evidence" value="ECO:0007669"/>
    <property type="project" value="InterPro"/>
</dbReference>
<keyword evidence="6 12" id="KW-0862">Zinc</keyword>
<keyword evidence="3 12" id="KW-0479">Metal-binding</keyword>
<dbReference type="GO" id="GO:0008270">
    <property type="term" value="F:zinc ion binding"/>
    <property type="evidence" value="ECO:0007669"/>
    <property type="project" value="UniProtKB-KW"/>
</dbReference>
<keyword evidence="9" id="KW-0508">mRNA splicing</keyword>
<dbReference type="InterPro" id="IPR000571">
    <property type="entry name" value="Znf_CCCH"/>
</dbReference>
<dbReference type="PROSITE" id="PS50103">
    <property type="entry name" value="ZF_C3H1"/>
    <property type="match status" value="2"/>
</dbReference>
<evidence type="ECO:0000256" key="3">
    <source>
        <dbReference type="ARBA" id="ARBA00022723"/>
    </source>
</evidence>
<dbReference type="SUPFAM" id="SSF54928">
    <property type="entry name" value="RNA-binding domain, RBD"/>
    <property type="match status" value="1"/>
</dbReference>
<dbReference type="SMART" id="SM00356">
    <property type="entry name" value="ZnF_C3H1"/>
    <property type="match status" value="2"/>
</dbReference>
<dbReference type="FunFam" id="3.30.70.330:FF:000122">
    <property type="entry name" value="Splicing factor U2AF small subunit"/>
    <property type="match status" value="1"/>
</dbReference>
<dbReference type="AlphaFoldDB" id="A0AA39IS81"/>
<evidence type="ECO:0000256" key="10">
    <source>
        <dbReference type="ARBA" id="ARBA00023242"/>
    </source>
</evidence>
<dbReference type="Pfam" id="PF00642">
    <property type="entry name" value="zf-CCCH"/>
    <property type="match status" value="1"/>
</dbReference>
<evidence type="ECO:0000256" key="6">
    <source>
        <dbReference type="ARBA" id="ARBA00022833"/>
    </source>
</evidence>
<dbReference type="Gene3D" id="3.30.70.330">
    <property type="match status" value="1"/>
</dbReference>
<evidence type="ECO:0000256" key="11">
    <source>
        <dbReference type="PROSITE-ProRule" id="PRU00176"/>
    </source>
</evidence>
<dbReference type="SMART" id="SM00361">
    <property type="entry name" value="RRM_1"/>
    <property type="match status" value="1"/>
</dbReference>
<dbReference type="InterPro" id="IPR009145">
    <property type="entry name" value="U2AF_small"/>
</dbReference>
<dbReference type="PROSITE" id="PS50102">
    <property type="entry name" value="RRM"/>
    <property type="match status" value="1"/>
</dbReference>
<evidence type="ECO:0000256" key="5">
    <source>
        <dbReference type="ARBA" id="ARBA00022771"/>
    </source>
</evidence>
<dbReference type="Pfam" id="PF00076">
    <property type="entry name" value="RRM_1"/>
    <property type="match status" value="1"/>
</dbReference>
<evidence type="ECO:0000259" key="13">
    <source>
        <dbReference type="PROSITE" id="PS50102"/>
    </source>
</evidence>
<dbReference type="Proteomes" id="UP001175271">
    <property type="component" value="Unassembled WGS sequence"/>
</dbReference>
<accession>A0AA39IS81</accession>
<evidence type="ECO:0000256" key="8">
    <source>
        <dbReference type="ARBA" id="ARBA00023125"/>
    </source>
</evidence>
<feature type="domain" description="C3H1-type" evidence="14">
    <location>
        <begin position="24"/>
        <end position="52"/>
    </location>
</feature>
<feature type="zinc finger region" description="C3H1-type" evidence="12">
    <location>
        <begin position="160"/>
        <end position="187"/>
    </location>
</feature>
<dbReference type="InterPro" id="IPR035979">
    <property type="entry name" value="RBD_domain_sf"/>
</dbReference>
<dbReference type="GO" id="GO:0000398">
    <property type="term" value="P:mRNA splicing, via spliceosome"/>
    <property type="evidence" value="ECO:0007669"/>
    <property type="project" value="InterPro"/>
</dbReference>
<feature type="zinc finger region" description="C3H1-type" evidence="12">
    <location>
        <begin position="24"/>
        <end position="52"/>
    </location>
</feature>
<reference evidence="15" key="1">
    <citation type="submission" date="2023-06" db="EMBL/GenBank/DDBJ databases">
        <title>Genomic analysis of the entomopathogenic nematode Steinernema hermaphroditum.</title>
        <authorList>
            <person name="Schwarz E.M."/>
            <person name="Heppert J.K."/>
            <person name="Baniya A."/>
            <person name="Schwartz H.T."/>
            <person name="Tan C.-H."/>
            <person name="Antoshechkin I."/>
            <person name="Sternberg P.W."/>
            <person name="Goodrich-Blair H."/>
            <person name="Dillman A.R."/>
        </authorList>
    </citation>
    <scope>NUCLEOTIDE SEQUENCE</scope>
    <source>
        <strain evidence="15">PS9179</strain>
        <tissue evidence="15">Whole animal</tissue>
    </source>
</reference>
<dbReference type="GO" id="GO:0003723">
    <property type="term" value="F:RNA binding"/>
    <property type="evidence" value="ECO:0007669"/>
    <property type="project" value="UniProtKB-UniRule"/>
</dbReference>
<protein>
    <submittedName>
        <fullName evidence="15">Uncharacterized protein</fullName>
    </submittedName>
</protein>
<keyword evidence="2" id="KW-0507">mRNA processing</keyword>
<evidence type="ECO:0000259" key="14">
    <source>
        <dbReference type="PROSITE" id="PS50103"/>
    </source>
</evidence>
<organism evidence="15 16">
    <name type="scientific">Steinernema hermaphroditum</name>
    <dbReference type="NCBI Taxonomy" id="289476"/>
    <lineage>
        <taxon>Eukaryota</taxon>
        <taxon>Metazoa</taxon>
        <taxon>Ecdysozoa</taxon>
        <taxon>Nematoda</taxon>
        <taxon>Chromadorea</taxon>
        <taxon>Rhabditida</taxon>
        <taxon>Tylenchina</taxon>
        <taxon>Panagrolaimomorpha</taxon>
        <taxon>Strongyloidoidea</taxon>
        <taxon>Steinernematidae</taxon>
        <taxon>Steinernema</taxon>
    </lineage>
</organism>
<dbReference type="PANTHER" id="PTHR12620">
    <property type="entry name" value="U2 SNRNP AUXILIARY FACTOR, SMALL SUBUNIT"/>
    <property type="match status" value="1"/>
</dbReference>
<evidence type="ECO:0000313" key="15">
    <source>
        <dbReference type="EMBL" id="KAK0428910.1"/>
    </source>
</evidence>
<evidence type="ECO:0000256" key="7">
    <source>
        <dbReference type="ARBA" id="ARBA00022884"/>
    </source>
</evidence>
<evidence type="ECO:0000256" key="2">
    <source>
        <dbReference type="ARBA" id="ARBA00022664"/>
    </source>
</evidence>
<evidence type="ECO:0000256" key="12">
    <source>
        <dbReference type="PROSITE-ProRule" id="PRU00723"/>
    </source>
</evidence>
<keyword evidence="10" id="KW-0539">Nucleus</keyword>
<feature type="domain" description="C3H1-type" evidence="14">
    <location>
        <begin position="160"/>
        <end position="187"/>
    </location>
</feature>
<gene>
    <name evidence="15" type="ORF">QR680_011080</name>
</gene>
<comment type="subcellular location">
    <subcellularLocation>
        <location evidence="1">Nucleus</location>
    </subcellularLocation>
</comment>
<evidence type="ECO:0000256" key="4">
    <source>
        <dbReference type="ARBA" id="ARBA00022737"/>
    </source>
</evidence>
<dbReference type="GO" id="GO:0003677">
    <property type="term" value="F:DNA binding"/>
    <property type="evidence" value="ECO:0007669"/>
    <property type="project" value="UniProtKB-KW"/>
</dbReference>
<dbReference type="EMBL" id="JAUCMV010000001">
    <property type="protein sequence ID" value="KAK0428910.1"/>
    <property type="molecule type" value="Genomic_DNA"/>
</dbReference>
<keyword evidence="8" id="KW-0238">DNA-binding</keyword>
<name>A0AA39IS81_9BILA</name>
<dbReference type="InterPro" id="IPR003954">
    <property type="entry name" value="RRM_euk-type"/>
</dbReference>
<evidence type="ECO:0000313" key="16">
    <source>
        <dbReference type="Proteomes" id="UP001175271"/>
    </source>
</evidence>